<dbReference type="PROSITE" id="PS52016">
    <property type="entry name" value="TONB_DEPENDENT_REC_3"/>
    <property type="match status" value="1"/>
</dbReference>
<dbReference type="InterPro" id="IPR039426">
    <property type="entry name" value="TonB-dep_rcpt-like"/>
</dbReference>
<dbReference type="SUPFAM" id="SSF56935">
    <property type="entry name" value="Porins"/>
    <property type="match status" value="1"/>
</dbReference>
<evidence type="ECO:0000259" key="15">
    <source>
        <dbReference type="Pfam" id="PF07715"/>
    </source>
</evidence>
<name>A0ABW5A8H3_9RHOB</name>
<dbReference type="Proteomes" id="UP001597413">
    <property type="component" value="Unassembled WGS sequence"/>
</dbReference>
<dbReference type="Gene3D" id="2.40.170.20">
    <property type="entry name" value="TonB-dependent receptor, beta-barrel domain"/>
    <property type="match status" value="1"/>
</dbReference>
<feature type="domain" description="TonB-dependent receptor-like beta-barrel" evidence="14">
    <location>
        <begin position="212"/>
        <end position="635"/>
    </location>
</feature>
<evidence type="ECO:0000256" key="4">
    <source>
        <dbReference type="ARBA" id="ARBA00022692"/>
    </source>
</evidence>
<keyword evidence="4 10" id="KW-0812">Transmembrane</keyword>
<evidence type="ECO:0000256" key="6">
    <source>
        <dbReference type="ARBA" id="ARBA00023077"/>
    </source>
</evidence>
<dbReference type="InterPro" id="IPR037066">
    <property type="entry name" value="Plug_dom_sf"/>
</dbReference>
<organism evidence="16 17">
    <name type="scientific">Rhodobacter lacus</name>
    <dbReference type="NCBI Taxonomy" id="1641972"/>
    <lineage>
        <taxon>Bacteria</taxon>
        <taxon>Pseudomonadati</taxon>
        <taxon>Pseudomonadota</taxon>
        <taxon>Alphaproteobacteria</taxon>
        <taxon>Rhodobacterales</taxon>
        <taxon>Rhodobacter group</taxon>
        <taxon>Rhodobacter</taxon>
    </lineage>
</organism>
<dbReference type="InterPro" id="IPR012910">
    <property type="entry name" value="Plug_dom"/>
</dbReference>
<keyword evidence="9 10" id="KW-0998">Cell outer membrane</keyword>
<proteinExistence type="inferred from homology"/>
<evidence type="ECO:0000256" key="8">
    <source>
        <dbReference type="ARBA" id="ARBA00023170"/>
    </source>
</evidence>
<dbReference type="RefSeq" id="WP_377388583.1">
    <property type="nucleotide sequence ID" value="NZ_JBHUIX010000005.1"/>
</dbReference>
<evidence type="ECO:0000256" key="5">
    <source>
        <dbReference type="ARBA" id="ARBA00022729"/>
    </source>
</evidence>
<dbReference type="Pfam" id="PF07715">
    <property type="entry name" value="Plug"/>
    <property type="match status" value="1"/>
</dbReference>
<comment type="subcellular location">
    <subcellularLocation>
        <location evidence="1 10">Cell outer membrane</location>
        <topology evidence="1 10">Multi-pass membrane protein</topology>
    </subcellularLocation>
</comment>
<evidence type="ECO:0000313" key="17">
    <source>
        <dbReference type="Proteomes" id="UP001597413"/>
    </source>
</evidence>
<dbReference type="InterPro" id="IPR010917">
    <property type="entry name" value="TonB_rcpt_CS"/>
</dbReference>
<comment type="caution">
    <text evidence="16">The sequence shown here is derived from an EMBL/GenBank/DDBJ whole genome shotgun (WGS) entry which is preliminary data.</text>
</comment>
<dbReference type="InterPro" id="IPR036942">
    <property type="entry name" value="Beta-barrel_TonB_sf"/>
</dbReference>
<dbReference type="EMBL" id="JBHUIX010000005">
    <property type="protein sequence ID" value="MFD2173786.1"/>
    <property type="molecule type" value="Genomic_DNA"/>
</dbReference>
<feature type="chain" id="PRO_5047541745" evidence="13">
    <location>
        <begin position="27"/>
        <end position="665"/>
    </location>
</feature>
<evidence type="ECO:0000256" key="12">
    <source>
        <dbReference type="RuleBase" id="RU003357"/>
    </source>
</evidence>
<keyword evidence="5 13" id="KW-0732">Signal</keyword>
<dbReference type="PANTHER" id="PTHR30069">
    <property type="entry name" value="TONB-DEPENDENT OUTER MEMBRANE RECEPTOR"/>
    <property type="match status" value="1"/>
</dbReference>
<dbReference type="NCBIfam" id="TIGR01785">
    <property type="entry name" value="TonB-hemin"/>
    <property type="match status" value="1"/>
</dbReference>
<evidence type="ECO:0000256" key="3">
    <source>
        <dbReference type="ARBA" id="ARBA00022452"/>
    </source>
</evidence>
<evidence type="ECO:0000256" key="1">
    <source>
        <dbReference type="ARBA" id="ARBA00004571"/>
    </source>
</evidence>
<feature type="short sequence motif" description="TonB C-terminal box" evidence="11">
    <location>
        <begin position="648"/>
        <end position="665"/>
    </location>
</feature>
<dbReference type="Gene3D" id="2.170.130.10">
    <property type="entry name" value="TonB-dependent receptor, plug domain"/>
    <property type="match status" value="1"/>
</dbReference>
<dbReference type="PANTHER" id="PTHR30069:SF29">
    <property type="entry name" value="HEMOGLOBIN AND HEMOGLOBIN-HAPTOGLOBIN-BINDING PROTEIN 1-RELATED"/>
    <property type="match status" value="1"/>
</dbReference>
<keyword evidence="17" id="KW-1185">Reference proteome</keyword>
<comment type="similarity">
    <text evidence="10 12">Belongs to the TonB-dependent receptor family.</text>
</comment>
<evidence type="ECO:0000256" key="10">
    <source>
        <dbReference type="PROSITE-ProRule" id="PRU01360"/>
    </source>
</evidence>
<keyword evidence="8 16" id="KW-0675">Receptor</keyword>
<feature type="domain" description="TonB-dependent receptor plug" evidence="15">
    <location>
        <begin position="56"/>
        <end position="156"/>
    </location>
</feature>
<evidence type="ECO:0000313" key="16">
    <source>
        <dbReference type="EMBL" id="MFD2173786.1"/>
    </source>
</evidence>
<evidence type="ECO:0000256" key="9">
    <source>
        <dbReference type="ARBA" id="ARBA00023237"/>
    </source>
</evidence>
<accession>A0ABW5A8H3</accession>
<evidence type="ECO:0000256" key="13">
    <source>
        <dbReference type="SAM" id="SignalP"/>
    </source>
</evidence>
<dbReference type="PROSITE" id="PS01156">
    <property type="entry name" value="TONB_DEPENDENT_REC_2"/>
    <property type="match status" value="1"/>
</dbReference>
<gene>
    <name evidence="16" type="ORF">ACFSM0_06775</name>
</gene>
<evidence type="ECO:0000259" key="14">
    <source>
        <dbReference type="Pfam" id="PF00593"/>
    </source>
</evidence>
<dbReference type="InterPro" id="IPR000531">
    <property type="entry name" value="Beta-barrel_TonB"/>
</dbReference>
<keyword evidence="6 12" id="KW-0798">TonB box</keyword>
<evidence type="ECO:0000256" key="11">
    <source>
        <dbReference type="PROSITE-ProRule" id="PRU10144"/>
    </source>
</evidence>
<keyword evidence="7 10" id="KW-0472">Membrane</keyword>
<dbReference type="CDD" id="cd01347">
    <property type="entry name" value="ligand_gated_channel"/>
    <property type="match status" value="1"/>
</dbReference>
<protein>
    <submittedName>
        <fullName evidence="16">TonB-dependent receptor domain-containing protein</fullName>
    </submittedName>
</protein>
<sequence length="665" mass="71504">MRHAPRLRAALLVCTALTLPAAPAQAQNLDAPLYLGQIVIGYAEDGTPIFAGENATHLGEQDLRGATSTTDLDGLLRQQTSVFTQKDPGNPGVSVNIRGFEGSGRVAMSVDGVPQTYRLSGHAAQGYVFVDENLLSGVDITRGPVTALGGSGFAGAADFRTLDVGDVLTGAANQGGMLRLEQTDNGHTSSGMAAAALRTNRFDLLFAASRHTGDDYADGDGAMVPDTYENISSQLFKAGYDLTESTRVTFSLMHYESDFFATSYGQELTNDIAKLGLRYAPGSALIDLRANLYTGKTETDWVSGTGAYVGRSLSTRTTGFDLTNTSQFDLGAWSLTSANGIELSQDRLGGTSGGVNPTTGKAKRAALFSENVFTQGKWEITAGLRANSYSLDGEASQGRIDVSDQSIDPKLTLAYQLTDWVQPYVTLSRGMRAPTLQETMLGGTHPGGGVGMIANPDLEPETEEGYEIGFNLSRDGLFTGGDRLTGRVNYYHMDVENYVTSQFVTNAWGQTGYAFVNVPGHSRTEGVEIELTYAHPEFDLGLSYTHNDSHLPSQMPGLGAGQYLPDDTLSLRLSRDFLADRLTLGAQYTYVSGGLFTDTYTTTPYQKDDGYELVDLFASYDLTENAVLYAKVTNVFDEVYAPWLSASASENGRGRTFHIGTTLRF</sequence>
<evidence type="ECO:0000256" key="7">
    <source>
        <dbReference type="ARBA" id="ARBA00023136"/>
    </source>
</evidence>
<keyword evidence="3 10" id="KW-1134">Transmembrane beta strand</keyword>
<evidence type="ECO:0000256" key="2">
    <source>
        <dbReference type="ARBA" id="ARBA00022448"/>
    </source>
</evidence>
<keyword evidence="2 10" id="KW-0813">Transport</keyword>
<dbReference type="InterPro" id="IPR011276">
    <property type="entry name" value="TonB_haem/Hb_rcpt"/>
</dbReference>
<dbReference type="Pfam" id="PF00593">
    <property type="entry name" value="TonB_dep_Rec_b-barrel"/>
    <property type="match status" value="1"/>
</dbReference>
<feature type="signal peptide" evidence="13">
    <location>
        <begin position="1"/>
        <end position="26"/>
    </location>
</feature>
<reference evidence="17" key="1">
    <citation type="journal article" date="2019" name="Int. J. Syst. Evol. Microbiol.">
        <title>The Global Catalogue of Microorganisms (GCM) 10K type strain sequencing project: providing services to taxonomists for standard genome sequencing and annotation.</title>
        <authorList>
            <consortium name="The Broad Institute Genomics Platform"/>
            <consortium name="The Broad Institute Genome Sequencing Center for Infectious Disease"/>
            <person name="Wu L."/>
            <person name="Ma J."/>
        </authorList>
    </citation>
    <scope>NUCLEOTIDE SEQUENCE [LARGE SCALE GENOMIC DNA]</scope>
    <source>
        <strain evidence="17">CCUG 55131</strain>
    </source>
</reference>